<proteinExistence type="predicted"/>
<dbReference type="Pfam" id="PF03321">
    <property type="entry name" value="GH3"/>
    <property type="match status" value="1"/>
</dbReference>
<dbReference type="AlphaFoldDB" id="A0A3N1KZY3"/>
<dbReference type="RefSeq" id="WP_123693821.1">
    <property type="nucleotide sequence ID" value="NZ_AP019700.1"/>
</dbReference>
<dbReference type="InterPro" id="IPR055378">
    <property type="entry name" value="GH3_C"/>
</dbReference>
<dbReference type="OrthoDB" id="5678283at2"/>
<dbReference type="GO" id="GO:0016881">
    <property type="term" value="F:acid-amino acid ligase activity"/>
    <property type="evidence" value="ECO:0007669"/>
    <property type="project" value="TreeGrafter"/>
</dbReference>
<keyword evidence="4" id="KW-1185">Reference proteome</keyword>
<dbReference type="Pfam" id="PF23571">
    <property type="entry name" value="GH3_M"/>
    <property type="match status" value="1"/>
</dbReference>
<evidence type="ECO:0000313" key="4">
    <source>
        <dbReference type="Proteomes" id="UP000278222"/>
    </source>
</evidence>
<dbReference type="EMBL" id="RJKX01000016">
    <property type="protein sequence ID" value="ROP83898.1"/>
    <property type="molecule type" value="Genomic_DNA"/>
</dbReference>
<name>A0A3N1KZY3_9PROT</name>
<dbReference type="PANTHER" id="PTHR31901:SF9">
    <property type="entry name" value="GH3 DOMAIN-CONTAINING PROTEIN"/>
    <property type="match status" value="1"/>
</dbReference>
<feature type="domain" description="GH3 middle" evidence="1">
    <location>
        <begin position="299"/>
        <end position="366"/>
    </location>
</feature>
<protein>
    <submittedName>
        <fullName evidence="3">GH3 auxin-responsive promoter</fullName>
    </submittedName>
</protein>
<evidence type="ECO:0000313" key="3">
    <source>
        <dbReference type="EMBL" id="ROP83898.1"/>
    </source>
</evidence>
<gene>
    <name evidence="3" type="ORF">EDC65_4547</name>
</gene>
<dbReference type="InterPro" id="IPR004993">
    <property type="entry name" value="GH3"/>
</dbReference>
<dbReference type="Proteomes" id="UP000278222">
    <property type="component" value="Unassembled WGS sequence"/>
</dbReference>
<comment type="caution">
    <text evidence="3">The sequence shown here is derived from an EMBL/GenBank/DDBJ whole genome shotgun (WGS) entry which is preliminary data.</text>
</comment>
<dbReference type="PANTHER" id="PTHR31901">
    <property type="entry name" value="GH3 DOMAIN-CONTAINING PROTEIN"/>
    <property type="match status" value="1"/>
</dbReference>
<accession>A0A3N1KZY3</accession>
<dbReference type="GO" id="GO:0005737">
    <property type="term" value="C:cytoplasm"/>
    <property type="evidence" value="ECO:0007669"/>
    <property type="project" value="TreeGrafter"/>
</dbReference>
<evidence type="ECO:0000259" key="1">
    <source>
        <dbReference type="Pfam" id="PF23571"/>
    </source>
</evidence>
<sequence>MARPDATRVFRALAALRRRQLARMDPVATQRRTLLRLLRRAEHTRFGRDHGFTGVTDVAEFQAAVPLRRYEQFWTDYWEPAFPRLVDVSWPGLIAFLAVSSGTTAGRTKYLPLTPEMRRSNVRAGFDTVVHHLAARPASRMFAGRSLMLGGSTALVEEAPGVLSGDLSGIAARTLPPWARPFSFPGPELALLADWEEKLERIARESLSQPIRALTGTPSWLLMLLDRVAALRREQGADGRPYPDLDLLIHGGVRFEGYRRRFEALLAGTAAELREVYPASEGFIAAADRGPGQGMRLNLDHGLFFEFVPVAELDSPRPSRHWVADAELGVDYALVLTTCAGLFGYVIGDTVRLVSLDPPRVLITGRTSYGMSAFGEHLIGEEVERAATDAALAIDADLTDFSMMAVFPDDTTPLGGHRWVVEFATLPSPGAVERFTTVLDATLADLNDDYRAHRAGMAAPVVLAVPPGTFAAWMKRRGRLGGQNKVPRIINDGGLAADLTAFVAAQG</sequence>
<feature type="domain" description="GH3 C-terminal" evidence="2">
    <location>
        <begin position="381"/>
        <end position="492"/>
    </location>
</feature>
<dbReference type="InterPro" id="IPR055377">
    <property type="entry name" value="GH3_M"/>
</dbReference>
<evidence type="ECO:0000259" key="2">
    <source>
        <dbReference type="Pfam" id="PF23572"/>
    </source>
</evidence>
<organism evidence="3 4">
    <name type="scientific">Stella humosa</name>
    <dbReference type="NCBI Taxonomy" id="94"/>
    <lineage>
        <taxon>Bacteria</taxon>
        <taxon>Pseudomonadati</taxon>
        <taxon>Pseudomonadota</taxon>
        <taxon>Alphaproteobacteria</taxon>
        <taxon>Rhodospirillales</taxon>
        <taxon>Stellaceae</taxon>
        <taxon>Stella</taxon>
    </lineage>
</organism>
<reference evidence="3 4" key="1">
    <citation type="submission" date="2018-11" db="EMBL/GenBank/DDBJ databases">
        <title>Genomic Encyclopedia of Type Strains, Phase IV (KMG-IV): sequencing the most valuable type-strain genomes for metagenomic binning, comparative biology and taxonomic classification.</title>
        <authorList>
            <person name="Goeker M."/>
        </authorList>
    </citation>
    <scope>NUCLEOTIDE SEQUENCE [LARGE SCALE GENOMIC DNA]</scope>
    <source>
        <strain evidence="3 4">DSM 5900</strain>
    </source>
</reference>
<dbReference type="Pfam" id="PF23572">
    <property type="entry name" value="GH3_C"/>
    <property type="match status" value="1"/>
</dbReference>